<evidence type="ECO:0000313" key="2">
    <source>
        <dbReference type="Proteomes" id="UP001060215"/>
    </source>
</evidence>
<protein>
    <submittedName>
        <fullName evidence="1">14-3-3-like protein GF14 iota</fullName>
    </submittedName>
</protein>
<comment type="caution">
    <text evidence="1">The sequence shown here is derived from an EMBL/GenBank/DDBJ whole genome shotgun (WGS) entry which is preliminary data.</text>
</comment>
<dbReference type="EMBL" id="CM045760">
    <property type="protein sequence ID" value="KAI8025189.1"/>
    <property type="molecule type" value="Genomic_DNA"/>
</dbReference>
<reference evidence="1 2" key="1">
    <citation type="journal article" date="2022" name="Plant J.">
        <title>Chromosome-level genome of Camellia lanceoleosa provides a valuable resource for understanding genome evolution and self-incompatibility.</title>
        <authorList>
            <person name="Gong W."/>
            <person name="Xiao S."/>
            <person name="Wang L."/>
            <person name="Liao Z."/>
            <person name="Chang Y."/>
            <person name="Mo W."/>
            <person name="Hu G."/>
            <person name="Li W."/>
            <person name="Zhao G."/>
            <person name="Zhu H."/>
            <person name="Hu X."/>
            <person name="Ji K."/>
            <person name="Xiang X."/>
            <person name="Song Q."/>
            <person name="Yuan D."/>
            <person name="Jin S."/>
            <person name="Zhang L."/>
        </authorList>
    </citation>
    <scope>NUCLEOTIDE SEQUENCE [LARGE SCALE GENOMIC DNA]</scope>
    <source>
        <strain evidence="1">SQ_2022a</strain>
    </source>
</reference>
<gene>
    <name evidence="1" type="ORF">LOK49_LG02G03134</name>
</gene>
<sequence>MGVGHIWEEVREFKNTVYKENFLAPFELALARKGDYYRYLAEFKTDQERKEVAEQSLKGYEAASTTANIDLPSTHPIRLGLALNFSVFYYEIMNLLQRKGDYYWYLAEFKTDQGRKEVAEQSLRGYEAC</sequence>
<evidence type="ECO:0000313" key="1">
    <source>
        <dbReference type="EMBL" id="KAI8025189.1"/>
    </source>
</evidence>
<keyword evidence="2" id="KW-1185">Reference proteome</keyword>
<name>A0ACC0IIR8_9ERIC</name>
<organism evidence="1 2">
    <name type="scientific">Camellia lanceoleosa</name>
    <dbReference type="NCBI Taxonomy" id="1840588"/>
    <lineage>
        <taxon>Eukaryota</taxon>
        <taxon>Viridiplantae</taxon>
        <taxon>Streptophyta</taxon>
        <taxon>Embryophyta</taxon>
        <taxon>Tracheophyta</taxon>
        <taxon>Spermatophyta</taxon>
        <taxon>Magnoliopsida</taxon>
        <taxon>eudicotyledons</taxon>
        <taxon>Gunneridae</taxon>
        <taxon>Pentapetalae</taxon>
        <taxon>asterids</taxon>
        <taxon>Ericales</taxon>
        <taxon>Theaceae</taxon>
        <taxon>Camellia</taxon>
    </lineage>
</organism>
<accession>A0ACC0IIR8</accession>
<dbReference type="Proteomes" id="UP001060215">
    <property type="component" value="Chromosome 3"/>
</dbReference>
<proteinExistence type="predicted"/>